<dbReference type="EMBL" id="CP151767">
    <property type="protein sequence ID" value="WZU66031.1"/>
    <property type="molecule type" value="Genomic_DNA"/>
</dbReference>
<reference evidence="6 7" key="1">
    <citation type="submission" date="2024-04" db="EMBL/GenBank/DDBJ databases">
        <title>Phylogenomic analyses of a clade within the roseobacter group suggest taxonomic reassignments of species of the genera Aestuariivita, Citreicella, Loktanella, Nautella, Pelagibaca, Ruegeria, Thalassobius, Thiobacimonas and Tropicibacter, and the proposal o.</title>
        <authorList>
            <person name="Jeon C.O."/>
        </authorList>
    </citation>
    <scope>NUCLEOTIDE SEQUENCE [LARGE SCALE GENOMIC DNA]</scope>
    <source>
        <strain evidence="6 7">SS1-5</strain>
    </source>
</reference>
<organism evidence="6 7">
    <name type="scientific">Yoonia rhodophyticola</name>
    <dbReference type="NCBI Taxonomy" id="3137370"/>
    <lineage>
        <taxon>Bacteria</taxon>
        <taxon>Pseudomonadati</taxon>
        <taxon>Pseudomonadota</taxon>
        <taxon>Alphaproteobacteria</taxon>
        <taxon>Rhodobacterales</taxon>
        <taxon>Paracoccaceae</taxon>
        <taxon>Yoonia</taxon>
    </lineage>
</organism>
<dbReference type="Gene3D" id="3.30.450.80">
    <property type="entry name" value="Transcription factor LuxR-like, autoinducer-binding domain"/>
    <property type="match status" value="1"/>
</dbReference>
<evidence type="ECO:0000259" key="5">
    <source>
        <dbReference type="Pfam" id="PF03472"/>
    </source>
</evidence>
<accession>A0AAN0NHB7</accession>
<evidence type="ECO:0000313" key="6">
    <source>
        <dbReference type="EMBL" id="WZU66031.1"/>
    </source>
</evidence>
<feature type="region of interest" description="Disordered" evidence="4">
    <location>
        <begin position="42"/>
        <end position="62"/>
    </location>
</feature>
<dbReference type="InterPro" id="IPR005143">
    <property type="entry name" value="TF_LuxR_autoind-bd_dom"/>
</dbReference>
<sequence length="62" mass="7218">MEEVNELPPDWVEHYTNHRFMLFDPVVRWAYGNVGTCRWSDLPLDDPKKSSGRRRPLACGTA</sequence>
<dbReference type="Pfam" id="PF03472">
    <property type="entry name" value="Autoind_bind"/>
    <property type="match status" value="1"/>
</dbReference>
<keyword evidence="7" id="KW-1185">Reference proteome</keyword>
<gene>
    <name evidence="6" type="ORF">AABB31_13165</name>
</gene>
<reference evidence="7" key="2">
    <citation type="submission" date="2024-08" db="EMBL/GenBank/DDBJ databases">
        <title>Phylogenomic analyses of a clade within the roseobacter group suggest taxonomic reassignments of species of the genera Aestuariivita, Citreicella, Loktanella, Nautella, Pelagibaca, Ruegeria, Thalassobius, Thiobacimonas and Tropicibacter, and the proposal o.</title>
        <authorList>
            <person name="Jeon C.O."/>
        </authorList>
    </citation>
    <scope>NUCLEOTIDE SEQUENCE [LARGE SCALE GENOMIC DNA]</scope>
    <source>
        <strain evidence="7">SS1-5</strain>
    </source>
</reference>
<dbReference type="GO" id="GO:0003677">
    <property type="term" value="F:DNA binding"/>
    <property type="evidence" value="ECO:0007669"/>
    <property type="project" value="UniProtKB-KW"/>
</dbReference>
<dbReference type="Proteomes" id="UP001470809">
    <property type="component" value="Chromosome"/>
</dbReference>
<evidence type="ECO:0000256" key="4">
    <source>
        <dbReference type="SAM" id="MobiDB-lite"/>
    </source>
</evidence>
<keyword evidence="1" id="KW-0805">Transcription regulation</keyword>
<dbReference type="SUPFAM" id="SSF75516">
    <property type="entry name" value="Pheromone-binding domain of LuxR-like quorum-sensing transcription factors"/>
    <property type="match status" value="1"/>
</dbReference>
<evidence type="ECO:0000256" key="3">
    <source>
        <dbReference type="ARBA" id="ARBA00023163"/>
    </source>
</evidence>
<protein>
    <submittedName>
        <fullName evidence="6">Autoinducer binding domain-containing protein</fullName>
    </submittedName>
</protein>
<dbReference type="InterPro" id="IPR036693">
    <property type="entry name" value="TF_LuxR_autoind-bd_dom_sf"/>
</dbReference>
<feature type="domain" description="Transcription factor LuxR-like autoinducer-binding" evidence="5">
    <location>
        <begin position="5"/>
        <end position="53"/>
    </location>
</feature>
<proteinExistence type="predicted"/>
<evidence type="ECO:0000313" key="7">
    <source>
        <dbReference type="Proteomes" id="UP001470809"/>
    </source>
</evidence>
<dbReference type="AlphaFoldDB" id="A0AAN0NHB7"/>
<keyword evidence="3" id="KW-0804">Transcription</keyword>
<name>A0AAN0NHB7_9RHOB</name>
<evidence type="ECO:0000256" key="1">
    <source>
        <dbReference type="ARBA" id="ARBA00023015"/>
    </source>
</evidence>
<keyword evidence="2" id="KW-0238">DNA-binding</keyword>
<evidence type="ECO:0000256" key="2">
    <source>
        <dbReference type="ARBA" id="ARBA00023125"/>
    </source>
</evidence>